<organism evidence="3 4">
    <name type="scientific">Candidatus Methylomirabilis tolerans</name>
    <dbReference type="NCBI Taxonomy" id="3123416"/>
    <lineage>
        <taxon>Bacteria</taxon>
        <taxon>Candidatus Methylomirabilota</taxon>
        <taxon>Candidatus Methylomirabilia</taxon>
        <taxon>Candidatus Methylomirabilales</taxon>
        <taxon>Candidatus Methylomirabilaceae</taxon>
        <taxon>Candidatus Methylomirabilis</taxon>
    </lineage>
</organism>
<protein>
    <submittedName>
        <fullName evidence="3">Sulfurtransferase TusA family protein</fullName>
    </submittedName>
</protein>
<dbReference type="SUPFAM" id="SSF64307">
    <property type="entry name" value="SirA-like"/>
    <property type="match status" value="1"/>
</dbReference>
<sequence length="81" mass="8821">MSGAPEQITESLDLKGEVCPYTFVKTKLALEELQRDQVLRVIVDNPGSAANVPRSLTSEGHIIVDVAKLNDTDWAITVKKG</sequence>
<name>A0AAJ1AH88_9BACT</name>
<reference evidence="3 4" key="1">
    <citation type="journal article" date="2021" name="bioRxiv">
        <title>Unraveling nitrogen, sulfur and carbon metabolic pathways and microbial community transcriptional responses to substrate deprivation and toxicity stresses in a bioreactor mimicking anoxic brackish coastal sediment conditions.</title>
        <authorList>
            <person name="Martins P.D."/>
            <person name="Echeveste M.J."/>
            <person name="Arshad A."/>
            <person name="Kurth J."/>
            <person name="Ouboter H."/>
            <person name="Jetten M.S.M."/>
            <person name="Welte C.U."/>
        </authorList>
    </citation>
    <scope>NUCLEOTIDE SEQUENCE [LARGE SCALE GENOMIC DNA]</scope>
    <source>
        <strain evidence="3">MAG_38</strain>
    </source>
</reference>
<comment type="caution">
    <text evidence="3">The sequence shown here is derived from an EMBL/GenBank/DDBJ whole genome shotgun (WGS) entry which is preliminary data.</text>
</comment>
<dbReference type="PANTHER" id="PTHR33279:SF19">
    <property type="entry name" value="SSL1707 PROTEIN"/>
    <property type="match status" value="1"/>
</dbReference>
<dbReference type="Proteomes" id="UP001197609">
    <property type="component" value="Unassembled WGS sequence"/>
</dbReference>
<evidence type="ECO:0000259" key="2">
    <source>
        <dbReference type="Pfam" id="PF01206"/>
    </source>
</evidence>
<dbReference type="AlphaFoldDB" id="A0AAJ1AH88"/>
<dbReference type="Pfam" id="PF01206">
    <property type="entry name" value="TusA"/>
    <property type="match status" value="1"/>
</dbReference>
<dbReference type="InterPro" id="IPR036868">
    <property type="entry name" value="TusA-like_sf"/>
</dbReference>
<gene>
    <name evidence="3" type="ORF">K8G79_05340</name>
</gene>
<dbReference type="EMBL" id="JAIOIU010000061">
    <property type="protein sequence ID" value="MBZ0159543.1"/>
    <property type="molecule type" value="Genomic_DNA"/>
</dbReference>
<feature type="domain" description="UPF0033" evidence="2">
    <location>
        <begin position="11"/>
        <end position="80"/>
    </location>
</feature>
<evidence type="ECO:0000313" key="4">
    <source>
        <dbReference type="Proteomes" id="UP001197609"/>
    </source>
</evidence>
<dbReference type="CDD" id="cd00291">
    <property type="entry name" value="SirA_YedF_YeeD"/>
    <property type="match status" value="1"/>
</dbReference>
<comment type="similarity">
    <text evidence="1">Belongs to the sulfur carrier protein TusA family.</text>
</comment>
<evidence type="ECO:0000256" key="1">
    <source>
        <dbReference type="ARBA" id="ARBA00008984"/>
    </source>
</evidence>
<dbReference type="PANTHER" id="PTHR33279">
    <property type="entry name" value="SULFUR CARRIER PROTEIN YEDF-RELATED"/>
    <property type="match status" value="1"/>
</dbReference>
<accession>A0AAJ1AH88</accession>
<proteinExistence type="inferred from homology"/>
<dbReference type="Gene3D" id="3.30.110.40">
    <property type="entry name" value="TusA-like domain"/>
    <property type="match status" value="1"/>
</dbReference>
<dbReference type="InterPro" id="IPR001455">
    <property type="entry name" value="TusA-like"/>
</dbReference>
<evidence type="ECO:0000313" key="3">
    <source>
        <dbReference type="EMBL" id="MBZ0159543.1"/>
    </source>
</evidence>